<sequence length="139" mass="15383">MEAAQGQGQGQGQGPVQGVKRETGNSTTGGATIEDPGTEGCEWEEVPLKDLRAAMKQHYQPKKLVLAERFGLMSKTQKQGLIRTLNTLRWDFNVEKSCKDLAGQEYCSSRQQQGLCEKKPFRPLVEKFCAKTCNLCTTA</sequence>
<evidence type="ECO:0000313" key="4">
    <source>
        <dbReference type="Proteomes" id="UP000025227"/>
    </source>
</evidence>
<dbReference type="WBParaSite" id="HCON_00016610-00001">
    <property type="protein sequence ID" value="HCON_00016610-00001"/>
    <property type="gene ID" value="HCON_00016610"/>
</dbReference>
<dbReference type="Gene3D" id="1.10.10.1940">
    <property type="match status" value="1"/>
</dbReference>
<evidence type="ECO:0000256" key="1">
    <source>
        <dbReference type="PROSITE-ProRule" id="PRU01005"/>
    </source>
</evidence>
<evidence type="ECO:0000313" key="5">
    <source>
        <dbReference type="WBParaSite" id="HCON_00016610-00001"/>
    </source>
</evidence>
<protein>
    <submittedName>
        <fullName evidence="5">ShKT domain-containing protein</fullName>
    </submittedName>
</protein>
<keyword evidence="4" id="KW-1185">Reference proteome</keyword>
<dbReference type="InterPro" id="IPR003582">
    <property type="entry name" value="ShKT_dom"/>
</dbReference>
<dbReference type="SMART" id="SM00254">
    <property type="entry name" value="ShKT"/>
    <property type="match status" value="1"/>
</dbReference>
<feature type="domain" description="ShKT" evidence="3">
    <location>
        <begin position="98"/>
        <end position="136"/>
    </location>
</feature>
<dbReference type="Proteomes" id="UP000025227">
    <property type="component" value="Unplaced"/>
</dbReference>
<dbReference type="Pfam" id="PF01549">
    <property type="entry name" value="ShK"/>
    <property type="match status" value="1"/>
</dbReference>
<comment type="caution">
    <text evidence="1">Lacks conserved residue(s) required for the propagation of feature annotation.</text>
</comment>
<dbReference type="AlphaFoldDB" id="A0A7I4XX28"/>
<evidence type="ECO:0000256" key="2">
    <source>
        <dbReference type="SAM" id="MobiDB-lite"/>
    </source>
</evidence>
<evidence type="ECO:0000259" key="3">
    <source>
        <dbReference type="PROSITE" id="PS51670"/>
    </source>
</evidence>
<reference evidence="5" key="1">
    <citation type="submission" date="2020-12" db="UniProtKB">
        <authorList>
            <consortium name="WormBaseParasite"/>
        </authorList>
    </citation>
    <scope>IDENTIFICATION</scope>
    <source>
        <strain evidence="5">MHco3</strain>
    </source>
</reference>
<dbReference type="OrthoDB" id="10064127at2759"/>
<proteinExistence type="predicted"/>
<name>A0A7I4XX28_HAECO</name>
<accession>A0A7I4XX28</accession>
<organism evidence="4 5">
    <name type="scientific">Haemonchus contortus</name>
    <name type="common">Barber pole worm</name>
    <dbReference type="NCBI Taxonomy" id="6289"/>
    <lineage>
        <taxon>Eukaryota</taxon>
        <taxon>Metazoa</taxon>
        <taxon>Ecdysozoa</taxon>
        <taxon>Nematoda</taxon>
        <taxon>Chromadorea</taxon>
        <taxon>Rhabditida</taxon>
        <taxon>Rhabditina</taxon>
        <taxon>Rhabditomorpha</taxon>
        <taxon>Strongyloidea</taxon>
        <taxon>Trichostrongylidae</taxon>
        <taxon>Haemonchus</taxon>
    </lineage>
</organism>
<feature type="region of interest" description="Disordered" evidence="2">
    <location>
        <begin position="1"/>
        <end position="41"/>
    </location>
</feature>
<dbReference type="PROSITE" id="PS51670">
    <property type="entry name" value="SHKT"/>
    <property type="match status" value="1"/>
</dbReference>